<reference evidence="1 2" key="1">
    <citation type="journal article" date="2015" name="Genome Biol.">
        <title>Comparative genomics of Steinernema reveals deeply conserved gene regulatory networks.</title>
        <authorList>
            <person name="Dillman A.R."/>
            <person name="Macchietto M."/>
            <person name="Porter C.F."/>
            <person name="Rogers A."/>
            <person name="Williams B."/>
            <person name="Antoshechkin I."/>
            <person name="Lee M.M."/>
            <person name="Goodwin Z."/>
            <person name="Lu X."/>
            <person name="Lewis E.E."/>
            <person name="Goodrich-Blair H."/>
            <person name="Stock S.P."/>
            <person name="Adams B.J."/>
            <person name="Sternberg P.W."/>
            <person name="Mortazavi A."/>
        </authorList>
    </citation>
    <scope>NUCLEOTIDE SEQUENCE [LARGE SCALE GENOMIC DNA]</scope>
    <source>
        <strain evidence="1 2">ALL</strain>
    </source>
</reference>
<sequence length="130" mass="14790">MLRNLYISANQLTIYCINDDLTVVFTLFSTLRKGSNGSLFELMSTIRSFLPVVQLAIEALAEGKVKLLQSCKSLADLNEGALEIETTLTCIGLTADKVWFLYPKSPLLKKIRRRDLELFKVRIHPNRKFP</sequence>
<dbReference type="Proteomes" id="UP000298663">
    <property type="component" value="Unassembled WGS sequence"/>
</dbReference>
<evidence type="ECO:0000313" key="2">
    <source>
        <dbReference type="Proteomes" id="UP000298663"/>
    </source>
</evidence>
<reference evidence="1 2" key="2">
    <citation type="journal article" date="2019" name="G3 (Bethesda)">
        <title>Hybrid Assembly of the Genome of the Entomopathogenic Nematode Steinernema carpocapsae Identifies the X-Chromosome.</title>
        <authorList>
            <person name="Serra L."/>
            <person name="Macchietto M."/>
            <person name="Macias-Munoz A."/>
            <person name="McGill C.J."/>
            <person name="Rodriguez I.M."/>
            <person name="Rodriguez B."/>
            <person name="Murad R."/>
            <person name="Mortazavi A."/>
        </authorList>
    </citation>
    <scope>NUCLEOTIDE SEQUENCE [LARGE SCALE GENOMIC DNA]</scope>
    <source>
        <strain evidence="1 2">ALL</strain>
    </source>
</reference>
<gene>
    <name evidence="1" type="ORF">L596_017799</name>
</gene>
<organism evidence="1 2">
    <name type="scientific">Steinernema carpocapsae</name>
    <name type="common">Entomopathogenic nematode</name>
    <dbReference type="NCBI Taxonomy" id="34508"/>
    <lineage>
        <taxon>Eukaryota</taxon>
        <taxon>Metazoa</taxon>
        <taxon>Ecdysozoa</taxon>
        <taxon>Nematoda</taxon>
        <taxon>Chromadorea</taxon>
        <taxon>Rhabditida</taxon>
        <taxon>Tylenchina</taxon>
        <taxon>Panagrolaimomorpha</taxon>
        <taxon>Strongyloidoidea</taxon>
        <taxon>Steinernematidae</taxon>
        <taxon>Steinernema</taxon>
    </lineage>
</organism>
<comment type="caution">
    <text evidence="1">The sequence shown here is derived from an EMBL/GenBank/DDBJ whole genome shotgun (WGS) entry which is preliminary data.</text>
</comment>
<evidence type="ECO:0000313" key="1">
    <source>
        <dbReference type="EMBL" id="TKR76690.1"/>
    </source>
</evidence>
<name>A0A4U5N330_STECR</name>
<dbReference type="EMBL" id="AZBU02000005">
    <property type="protein sequence ID" value="TKR76690.1"/>
    <property type="molecule type" value="Genomic_DNA"/>
</dbReference>
<proteinExistence type="predicted"/>
<keyword evidence="2" id="KW-1185">Reference proteome</keyword>
<dbReference type="AlphaFoldDB" id="A0A4U5N330"/>
<protein>
    <submittedName>
        <fullName evidence="1">Uncharacterized protein</fullName>
    </submittedName>
</protein>
<accession>A0A4U5N330</accession>